<comment type="caution">
    <text evidence="1">The sequence shown here is derived from an EMBL/GenBank/DDBJ whole genome shotgun (WGS) entry which is preliminary data.</text>
</comment>
<feature type="non-terminal residue" evidence="1">
    <location>
        <position position="119"/>
    </location>
</feature>
<proteinExistence type="predicted"/>
<evidence type="ECO:0000313" key="1">
    <source>
        <dbReference type="EMBL" id="CAF4391054.1"/>
    </source>
</evidence>
<name>A0A820NSQ9_9BILA</name>
<accession>A0A820NSQ9</accession>
<dbReference type="EMBL" id="CAJOBB010023181">
    <property type="protein sequence ID" value="CAF4391054.1"/>
    <property type="molecule type" value="Genomic_DNA"/>
</dbReference>
<evidence type="ECO:0000313" key="2">
    <source>
        <dbReference type="Proteomes" id="UP000663868"/>
    </source>
</evidence>
<dbReference type="Proteomes" id="UP000663868">
    <property type="component" value="Unassembled WGS sequence"/>
</dbReference>
<protein>
    <submittedName>
        <fullName evidence="1">Uncharacterized protein</fullName>
    </submittedName>
</protein>
<gene>
    <name evidence="1" type="ORF">KXQ929_LOCUS50466</name>
</gene>
<organism evidence="1 2">
    <name type="scientific">Adineta steineri</name>
    <dbReference type="NCBI Taxonomy" id="433720"/>
    <lineage>
        <taxon>Eukaryota</taxon>
        <taxon>Metazoa</taxon>
        <taxon>Spiralia</taxon>
        <taxon>Gnathifera</taxon>
        <taxon>Rotifera</taxon>
        <taxon>Eurotatoria</taxon>
        <taxon>Bdelloidea</taxon>
        <taxon>Adinetida</taxon>
        <taxon>Adinetidae</taxon>
        <taxon>Adineta</taxon>
    </lineage>
</organism>
<dbReference type="AlphaFoldDB" id="A0A820NSQ9"/>
<dbReference type="InterPro" id="IPR016091">
    <property type="entry name" value="SuperAg_toxin_C"/>
</dbReference>
<reference evidence="1" key="1">
    <citation type="submission" date="2021-02" db="EMBL/GenBank/DDBJ databases">
        <authorList>
            <person name="Nowell W R."/>
        </authorList>
    </citation>
    <scope>NUCLEOTIDE SEQUENCE</scope>
</reference>
<sequence>MFITQSNNELSSEDEAYIVYILHLPSNEVTDQELETIIRQSLDRQYKLHVTDIKCNSQFDVGVIYLQNKEDKDKLVNTIRQTSITLNSDETISFTNEFELDVYVVVTSEEKSDLPRRKH</sequence>
<dbReference type="GO" id="GO:0005576">
    <property type="term" value="C:extracellular region"/>
    <property type="evidence" value="ECO:0007669"/>
    <property type="project" value="InterPro"/>
</dbReference>
<dbReference type="SUPFAM" id="SSF54334">
    <property type="entry name" value="Superantigen toxins, C-terminal domain"/>
    <property type="match status" value="1"/>
</dbReference>